<feature type="compositionally biased region" description="Polar residues" evidence="6">
    <location>
        <begin position="141"/>
        <end position="155"/>
    </location>
</feature>
<evidence type="ECO:0000256" key="5">
    <source>
        <dbReference type="ARBA" id="ARBA00022691"/>
    </source>
</evidence>
<keyword evidence="8" id="KW-1185">Reference proteome</keyword>
<evidence type="ECO:0000256" key="3">
    <source>
        <dbReference type="ARBA" id="ARBA00022603"/>
    </source>
</evidence>
<keyword evidence="3" id="KW-0489">Methyltransferase</keyword>
<dbReference type="GO" id="GO:0008757">
    <property type="term" value="F:S-adenosylmethionine-dependent methyltransferase activity"/>
    <property type="evidence" value="ECO:0000318"/>
    <property type="project" value="GO_Central"/>
</dbReference>
<evidence type="ECO:0000256" key="6">
    <source>
        <dbReference type="SAM" id="MobiDB-lite"/>
    </source>
</evidence>
<dbReference type="Proteomes" id="UP000006727">
    <property type="component" value="Chromosome 1"/>
</dbReference>
<dbReference type="SMART" id="SM01296">
    <property type="entry name" value="N2227"/>
    <property type="match status" value="1"/>
</dbReference>
<dbReference type="InterPro" id="IPR012901">
    <property type="entry name" value="CARME"/>
</dbReference>
<feature type="compositionally biased region" description="Basic and acidic residues" evidence="6">
    <location>
        <begin position="131"/>
        <end position="140"/>
    </location>
</feature>
<gene>
    <name evidence="7" type="primary">LOC112286972</name>
</gene>
<evidence type="ECO:0000256" key="4">
    <source>
        <dbReference type="ARBA" id="ARBA00022679"/>
    </source>
</evidence>
<dbReference type="GO" id="GO:0032259">
    <property type="term" value="P:methylation"/>
    <property type="evidence" value="ECO:0007669"/>
    <property type="project" value="UniProtKB-KW"/>
</dbReference>
<dbReference type="EMBL" id="ABEU02000001">
    <property type="status" value="NOT_ANNOTATED_CDS"/>
    <property type="molecule type" value="Genomic_DNA"/>
</dbReference>
<dbReference type="Gene3D" id="3.40.50.150">
    <property type="entry name" value="Vaccinia Virus protein VP39"/>
    <property type="match status" value="1"/>
</dbReference>
<dbReference type="InterPro" id="IPR029063">
    <property type="entry name" value="SAM-dependent_MTases_sf"/>
</dbReference>
<sequence length="525" mass="59273">MEPPMAHPMSKSDEQLEIKALRRVIRAYLNYPIAAEDDVKKWERSYLMLSSAHKALIPHLQKKYEDMRRCVKTNTCFIMNMLQAFDSPYEIDDGIGSGFDEPIHIQHKAADEMTHNNIRCCRRNDVKTTETHLHTSHSRDSATTFANSNKRQAIQRSDDDPRTDSSTLEINGFGTRGPVHLNCDGSFTGCKAPANERGVAAGACGNLSCNTTDHESTNRKCFENEQRNGSTKRLACERVQFDRSHLSFQLRVPFKDIDKVRSIIQNIVRDWSEEGALEREQCYQPILEELHRLFPDRNASRQRPTCLLPGAGLGRLACEVSRLGFIAQGNEFSYSMLMCSSFILNRTTKALEWTLHPWIHSNCNHFSDGDQMRAVLIPDLLPGSAGITNGFSMCAGDFVEVYSHPGQAGAWDAVVTCFFIDTAHNIVEYLEVISRALKPGGVWINLGPLLYHFAAETTYSPEEMSLELSLEDVKKVAANLGLILEKERMIETTYAADCLSMMQNRYTAVFWTMVKEEIAPTQKNV</sequence>
<keyword evidence="5" id="KW-0949">S-adenosyl-L-methionine</keyword>
<keyword evidence="4" id="KW-0808">Transferase</keyword>
<accession>A0A7I4BW55</accession>
<evidence type="ECO:0000313" key="7">
    <source>
        <dbReference type="EnsemblPlants" id="Pp3c1_31970V3.2"/>
    </source>
</evidence>
<reference evidence="7 8" key="2">
    <citation type="journal article" date="2018" name="Plant J.">
        <title>The Physcomitrella patens chromosome-scale assembly reveals moss genome structure and evolution.</title>
        <authorList>
            <person name="Lang D."/>
            <person name="Ullrich K.K."/>
            <person name="Murat F."/>
            <person name="Fuchs J."/>
            <person name="Jenkins J."/>
            <person name="Haas F.B."/>
            <person name="Piednoel M."/>
            <person name="Gundlach H."/>
            <person name="Van Bel M."/>
            <person name="Meyberg R."/>
            <person name="Vives C."/>
            <person name="Morata J."/>
            <person name="Symeonidi A."/>
            <person name="Hiss M."/>
            <person name="Muchero W."/>
            <person name="Kamisugi Y."/>
            <person name="Saleh O."/>
            <person name="Blanc G."/>
            <person name="Decker E.L."/>
            <person name="van Gessel N."/>
            <person name="Grimwood J."/>
            <person name="Hayes R.D."/>
            <person name="Graham S.W."/>
            <person name="Gunter L.E."/>
            <person name="McDaniel S.F."/>
            <person name="Hoernstein S.N.W."/>
            <person name="Larsson A."/>
            <person name="Li F.W."/>
            <person name="Perroud P.F."/>
            <person name="Phillips J."/>
            <person name="Ranjan P."/>
            <person name="Rokshar D.S."/>
            <person name="Rothfels C.J."/>
            <person name="Schneider L."/>
            <person name="Shu S."/>
            <person name="Stevenson D.W."/>
            <person name="Thummler F."/>
            <person name="Tillich M."/>
            <person name="Villarreal Aguilar J.C."/>
            <person name="Widiez T."/>
            <person name="Wong G.K."/>
            <person name="Wymore A."/>
            <person name="Zhang Y."/>
            <person name="Zimmer A.D."/>
            <person name="Quatrano R.S."/>
            <person name="Mayer K.F.X."/>
            <person name="Goodstein D."/>
            <person name="Casacuberta J.M."/>
            <person name="Vandepoele K."/>
            <person name="Reski R."/>
            <person name="Cuming A.C."/>
            <person name="Tuskan G.A."/>
            <person name="Maumus F."/>
            <person name="Salse J."/>
            <person name="Schmutz J."/>
            <person name="Rensing S.A."/>
        </authorList>
    </citation>
    <scope>NUCLEOTIDE SEQUENCE [LARGE SCALE GENOMIC DNA]</scope>
    <source>
        <strain evidence="7 8">cv. Gransden 2004</strain>
    </source>
</reference>
<dbReference type="EC" id="2.1.1.22" evidence="2"/>
<evidence type="ECO:0000256" key="2">
    <source>
        <dbReference type="ARBA" id="ARBA00012003"/>
    </source>
</evidence>
<dbReference type="Pfam" id="PF07942">
    <property type="entry name" value="CARME"/>
    <property type="match status" value="1"/>
</dbReference>
<evidence type="ECO:0000313" key="8">
    <source>
        <dbReference type="Proteomes" id="UP000006727"/>
    </source>
</evidence>
<protein>
    <recommendedName>
        <fullName evidence="2">carnosine N-methyltransferase</fullName>
        <ecNumber evidence="2">2.1.1.22</ecNumber>
    </recommendedName>
</protein>
<dbReference type="SUPFAM" id="SSF53335">
    <property type="entry name" value="S-adenosyl-L-methionine-dependent methyltransferases"/>
    <property type="match status" value="1"/>
</dbReference>
<reference evidence="7" key="3">
    <citation type="submission" date="2020-12" db="UniProtKB">
        <authorList>
            <consortium name="EnsemblPlants"/>
        </authorList>
    </citation>
    <scope>IDENTIFICATION</scope>
</reference>
<comment type="similarity">
    <text evidence="1">Belongs to the carnosine N-methyltransferase family.</text>
</comment>
<proteinExistence type="inferred from homology"/>
<dbReference type="GeneID" id="112286972"/>
<dbReference type="PANTHER" id="PTHR12303:SF6">
    <property type="entry name" value="CARNOSINE N-METHYLTRANSFERASE"/>
    <property type="match status" value="1"/>
</dbReference>
<organism evidence="7 8">
    <name type="scientific">Physcomitrium patens</name>
    <name type="common">Spreading-leaved earth moss</name>
    <name type="synonym">Physcomitrella patens</name>
    <dbReference type="NCBI Taxonomy" id="3218"/>
    <lineage>
        <taxon>Eukaryota</taxon>
        <taxon>Viridiplantae</taxon>
        <taxon>Streptophyta</taxon>
        <taxon>Embryophyta</taxon>
        <taxon>Bryophyta</taxon>
        <taxon>Bryophytina</taxon>
        <taxon>Bryopsida</taxon>
        <taxon>Funariidae</taxon>
        <taxon>Funariales</taxon>
        <taxon>Funariaceae</taxon>
        <taxon>Physcomitrium</taxon>
    </lineage>
</organism>
<dbReference type="Gramene" id="Pp3c1_31970V3.2">
    <property type="protein sequence ID" value="Pp3c1_31970V3.2"/>
    <property type="gene ID" value="Pp3c1_31970"/>
</dbReference>
<dbReference type="AlphaFoldDB" id="A0A7I4BW55"/>
<dbReference type="EnsemblPlants" id="Pp3c1_31970V3.2">
    <property type="protein sequence ID" value="Pp3c1_31970V3.2"/>
    <property type="gene ID" value="Pp3c1_31970"/>
</dbReference>
<evidence type="ECO:0000256" key="1">
    <source>
        <dbReference type="ARBA" id="ARBA00010086"/>
    </source>
</evidence>
<reference evidence="7 8" key="1">
    <citation type="journal article" date="2008" name="Science">
        <title>The Physcomitrella genome reveals evolutionary insights into the conquest of land by plants.</title>
        <authorList>
            <person name="Rensing S."/>
            <person name="Lang D."/>
            <person name="Zimmer A."/>
            <person name="Terry A."/>
            <person name="Salamov A."/>
            <person name="Shapiro H."/>
            <person name="Nishiyama T."/>
            <person name="Perroud P.-F."/>
            <person name="Lindquist E."/>
            <person name="Kamisugi Y."/>
            <person name="Tanahashi T."/>
            <person name="Sakakibara K."/>
            <person name="Fujita T."/>
            <person name="Oishi K."/>
            <person name="Shin-I T."/>
            <person name="Kuroki Y."/>
            <person name="Toyoda A."/>
            <person name="Suzuki Y."/>
            <person name="Hashimoto A."/>
            <person name="Yamaguchi K."/>
            <person name="Sugano A."/>
            <person name="Kohara Y."/>
            <person name="Fujiyama A."/>
            <person name="Anterola A."/>
            <person name="Aoki S."/>
            <person name="Ashton N."/>
            <person name="Barbazuk W.B."/>
            <person name="Barker E."/>
            <person name="Bennetzen J."/>
            <person name="Bezanilla M."/>
            <person name="Blankenship R."/>
            <person name="Cho S.H."/>
            <person name="Dutcher S."/>
            <person name="Estelle M."/>
            <person name="Fawcett J.A."/>
            <person name="Gundlach H."/>
            <person name="Hanada K."/>
            <person name="Heyl A."/>
            <person name="Hicks K.A."/>
            <person name="Hugh J."/>
            <person name="Lohr M."/>
            <person name="Mayer K."/>
            <person name="Melkozernov A."/>
            <person name="Murata T."/>
            <person name="Nelson D."/>
            <person name="Pils B."/>
            <person name="Prigge M."/>
            <person name="Reiss B."/>
            <person name="Renner T."/>
            <person name="Rombauts S."/>
            <person name="Rushton P."/>
            <person name="Sanderfoot A."/>
            <person name="Schween G."/>
            <person name="Shiu S.-H."/>
            <person name="Stueber K."/>
            <person name="Theodoulou F.L."/>
            <person name="Tu H."/>
            <person name="Van de Peer Y."/>
            <person name="Verrier P.J."/>
            <person name="Waters E."/>
            <person name="Wood A."/>
            <person name="Yang L."/>
            <person name="Cove D."/>
            <person name="Cuming A."/>
            <person name="Hasebe M."/>
            <person name="Lucas S."/>
            <person name="Mishler D.B."/>
            <person name="Reski R."/>
            <person name="Grigoriev I."/>
            <person name="Quatrano R.S."/>
            <person name="Boore J.L."/>
        </authorList>
    </citation>
    <scope>NUCLEOTIDE SEQUENCE [LARGE SCALE GENOMIC DNA]</scope>
    <source>
        <strain evidence="7 8">cv. Gransden 2004</strain>
    </source>
</reference>
<dbReference type="RefSeq" id="XP_024385268.1">
    <property type="nucleotide sequence ID" value="XM_024529500.2"/>
</dbReference>
<name>A0A7I4BW55_PHYPA</name>
<dbReference type="GO" id="GO:0030735">
    <property type="term" value="F:carnosine N-methyltransferase activity"/>
    <property type="evidence" value="ECO:0007669"/>
    <property type="project" value="UniProtKB-EC"/>
</dbReference>
<feature type="region of interest" description="Disordered" evidence="6">
    <location>
        <begin position="131"/>
        <end position="166"/>
    </location>
</feature>
<dbReference type="PANTHER" id="PTHR12303">
    <property type="entry name" value="CARNOSINE N-METHYLTRANSFERASE"/>
    <property type="match status" value="1"/>
</dbReference>
<dbReference type="InParanoid" id="A0A7I4BW55"/>
<dbReference type="FunCoup" id="A0A7I4BW55">
    <property type="interactions" value="3794"/>
</dbReference>